<evidence type="ECO:0000256" key="1">
    <source>
        <dbReference type="SAM" id="MobiDB-lite"/>
    </source>
</evidence>
<dbReference type="AlphaFoldDB" id="A0A133VFL3"/>
<organism evidence="2 3">
    <name type="scientific">candidate division MSBL1 archaeon SCGC-AAA382A20</name>
    <dbReference type="NCBI Taxonomy" id="1698280"/>
    <lineage>
        <taxon>Archaea</taxon>
        <taxon>Methanobacteriati</taxon>
        <taxon>Methanobacteriota</taxon>
        <taxon>candidate division MSBL1</taxon>
    </lineage>
</organism>
<name>A0A133VFL3_9EURY</name>
<protein>
    <submittedName>
        <fullName evidence="2">Uncharacterized protein</fullName>
    </submittedName>
</protein>
<feature type="compositionally biased region" description="Polar residues" evidence="1">
    <location>
        <begin position="30"/>
        <end position="40"/>
    </location>
</feature>
<gene>
    <name evidence="2" type="ORF">AKJ51_05215</name>
</gene>
<keyword evidence="3" id="KW-1185">Reference proteome</keyword>
<reference evidence="2 3" key="1">
    <citation type="journal article" date="2016" name="Sci. Rep.">
        <title>Metabolic traits of an uncultured archaeal lineage -MSBL1- from brine pools of the Red Sea.</title>
        <authorList>
            <person name="Mwirichia R."/>
            <person name="Alam I."/>
            <person name="Rashid M."/>
            <person name="Vinu M."/>
            <person name="Ba-Alawi W."/>
            <person name="Anthony Kamau A."/>
            <person name="Kamanda Ngugi D."/>
            <person name="Goker M."/>
            <person name="Klenk H.P."/>
            <person name="Bajic V."/>
            <person name="Stingl U."/>
        </authorList>
    </citation>
    <scope>NUCLEOTIDE SEQUENCE [LARGE SCALE GENOMIC DNA]</scope>
    <source>
        <strain evidence="2">SCGC-AAA382A20</strain>
    </source>
</reference>
<evidence type="ECO:0000313" key="3">
    <source>
        <dbReference type="Proteomes" id="UP000070263"/>
    </source>
</evidence>
<feature type="non-terminal residue" evidence="2">
    <location>
        <position position="1"/>
    </location>
</feature>
<comment type="caution">
    <text evidence="2">The sequence shown here is derived from an EMBL/GenBank/DDBJ whole genome shotgun (WGS) entry which is preliminary data.</text>
</comment>
<proteinExistence type="predicted"/>
<feature type="region of interest" description="Disordered" evidence="1">
    <location>
        <begin position="15"/>
        <end position="63"/>
    </location>
</feature>
<evidence type="ECO:0000313" key="2">
    <source>
        <dbReference type="EMBL" id="KXB05231.1"/>
    </source>
</evidence>
<dbReference type="EMBL" id="LHYE01000107">
    <property type="protein sequence ID" value="KXB05231.1"/>
    <property type="molecule type" value="Genomic_DNA"/>
</dbReference>
<accession>A0A133VFL3</accession>
<sequence length="104" mass="12049">PETLPLESIHNPIHVLTTPTVPKKKRNKQKQSNTTPSPEQTLLVKPSNLKLPNSEKKLHNHSYHQSKETRFGWGYKFLLSKILKIFGFQTSRVFRKAKSDLFLV</sequence>
<dbReference type="Proteomes" id="UP000070263">
    <property type="component" value="Unassembled WGS sequence"/>
</dbReference>